<dbReference type="EMBL" id="JAIWYP010000009">
    <property type="protein sequence ID" value="KAH3772519.1"/>
    <property type="molecule type" value="Genomic_DNA"/>
</dbReference>
<proteinExistence type="predicted"/>
<protein>
    <submittedName>
        <fullName evidence="2">Uncharacterized protein</fullName>
    </submittedName>
</protein>
<evidence type="ECO:0000313" key="2">
    <source>
        <dbReference type="EMBL" id="KAH3772519.1"/>
    </source>
</evidence>
<comment type="caution">
    <text evidence="2">The sequence shown here is derived from an EMBL/GenBank/DDBJ whole genome shotgun (WGS) entry which is preliminary data.</text>
</comment>
<gene>
    <name evidence="2" type="ORF">DPMN_173859</name>
</gene>
<reference evidence="2" key="1">
    <citation type="journal article" date="2019" name="bioRxiv">
        <title>The Genome of the Zebra Mussel, Dreissena polymorpha: A Resource for Invasive Species Research.</title>
        <authorList>
            <person name="McCartney M.A."/>
            <person name="Auch B."/>
            <person name="Kono T."/>
            <person name="Mallez S."/>
            <person name="Zhang Y."/>
            <person name="Obille A."/>
            <person name="Becker A."/>
            <person name="Abrahante J.E."/>
            <person name="Garbe J."/>
            <person name="Badalamenti J.P."/>
            <person name="Herman A."/>
            <person name="Mangelson H."/>
            <person name="Liachko I."/>
            <person name="Sullivan S."/>
            <person name="Sone E.D."/>
            <person name="Koren S."/>
            <person name="Silverstein K.A.T."/>
            <person name="Beckman K.B."/>
            <person name="Gohl D.M."/>
        </authorList>
    </citation>
    <scope>NUCLEOTIDE SEQUENCE</scope>
    <source>
        <strain evidence="2">Duluth1</strain>
        <tissue evidence="2">Whole animal</tissue>
    </source>
</reference>
<sequence>MMEAKVNALTEERHRHMDTERRDTSRYDNRGRSYRVYNITQRSEAEVDTANTIIDLTLEIVHMNREEVLLRQIHNRKVHTRLL</sequence>
<evidence type="ECO:0000256" key="1">
    <source>
        <dbReference type="SAM" id="MobiDB-lite"/>
    </source>
</evidence>
<keyword evidence="3" id="KW-1185">Reference proteome</keyword>
<organism evidence="2 3">
    <name type="scientific">Dreissena polymorpha</name>
    <name type="common">Zebra mussel</name>
    <name type="synonym">Mytilus polymorpha</name>
    <dbReference type="NCBI Taxonomy" id="45954"/>
    <lineage>
        <taxon>Eukaryota</taxon>
        <taxon>Metazoa</taxon>
        <taxon>Spiralia</taxon>
        <taxon>Lophotrochozoa</taxon>
        <taxon>Mollusca</taxon>
        <taxon>Bivalvia</taxon>
        <taxon>Autobranchia</taxon>
        <taxon>Heteroconchia</taxon>
        <taxon>Euheterodonta</taxon>
        <taxon>Imparidentia</taxon>
        <taxon>Neoheterodontei</taxon>
        <taxon>Myida</taxon>
        <taxon>Dreissenoidea</taxon>
        <taxon>Dreissenidae</taxon>
        <taxon>Dreissena</taxon>
    </lineage>
</organism>
<feature type="compositionally biased region" description="Basic and acidic residues" evidence="1">
    <location>
        <begin position="10"/>
        <end position="27"/>
    </location>
</feature>
<reference evidence="2" key="2">
    <citation type="submission" date="2020-11" db="EMBL/GenBank/DDBJ databases">
        <authorList>
            <person name="McCartney M.A."/>
            <person name="Auch B."/>
            <person name="Kono T."/>
            <person name="Mallez S."/>
            <person name="Becker A."/>
            <person name="Gohl D.M."/>
            <person name="Silverstein K.A.T."/>
            <person name="Koren S."/>
            <person name="Bechman K.B."/>
            <person name="Herman A."/>
            <person name="Abrahante J.E."/>
            <person name="Garbe J."/>
        </authorList>
    </citation>
    <scope>NUCLEOTIDE SEQUENCE</scope>
    <source>
        <strain evidence="2">Duluth1</strain>
        <tissue evidence="2">Whole animal</tissue>
    </source>
</reference>
<accession>A0A9D4IGI7</accession>
<evidence type="ECO:0000313" key="3">
    <source>
        <dbReference type="Proteomes" id="UP000828390"/>
    </source>
</evidence>
<dbReference type="Proteomes" id="UP000828390">
    <property type="component" value="Unassembled WGS sequence"/>
</dbReference>
<dbReference type="AlphaFoldDB" id="A0A9D4IGI7"/>
<feature type="region of interest" description="Disordered" evidence="1">
    <location>
        <begin position="1"/>
        <end position="27"/>
    </location>
</feature>
<name>A0A9D4IGI7_DREPO</name>